<protein>
    <submittedName>
        <fullName evidence="1">Uncharacterized protein</fullName>
    </submittedName>
</protein>
<name>A0ABN4YXP2_PANSE</name>
<dbReference type="Proteomes" id="UP000192380">
    <property type="component" value="Chromosome"/>
</dbReference>
<evidence type="ECO:0000313" key="2">
    <source>
        <dbReference type="Proteomes" id="UP000192380"/>
    </source>
</evidence>
<gene>
    <name evidence="1" type="ORF">DSJ_05615</name>
</gene>
<reference evidence="1 2" key="1">
    <citation type="submission" date="2016-10" db="EMBL/GenBank/DDBJ databases">
        <title>Complete Genome Assembly of Pantoea stewartii subsp. stewartii DC283, a Corn Pathogen.</title>
        <authorList>
            <person name="Duong D.A."/>
            <person name="Stevens A.M."/>
            <person name="Jensen R.V."/>
        </authorList>
    </citation>
    <scope>NUCLEOTIDE SEQUENCE [LARGE SCALE GENOMIC DNA]</scope>
    <source>
        <strain evidence="1 2">DC283</strain>
    </source>
</reference>
<keyword evidence="2" id="KW-1185">Reference proteome</keyword>
<organism evidence="1 2">
    <name type="scientific">Pantoea stewartii subsp. stewartii DC283</name>
    <dbReference type="NCBI Taxonomy" id="660596"/>
    <lineage>
        <taxon>Bacteria</taxon>
        <taxon>Pseudomonadati</taxon>
        <taxon>Pseudomonadota</taxon>
        <taxon>Gammaproteobacteria</taxon>
        <taxon>Enterobacterales</taxon>
        <taxon>Erwiniaceae</taxon>
        <taxon>Pantoea</taxon>
    </lineage>
</organism>
<evidence type="ECO:0000313" key="1">
    <source>
        <dbReference type="EMBL" id="ARF48863.1"/>
    </source>
</evidence>
<dbReference type="RefSeq" id="WP_044241240.1">
    <property type="nucleotide sequence ID" value="NZ_AHIE01000001.1"/>
</dbReference>
<proteinExistence type="predicted"/>
<accession>A0ABN4YXP2</accession>
<sequence>MSADILDEAAEHTQHMIDLALANRSKPQMQFTGTCYYCEEKVLTGFFCSPECCQDYEKVERANKQRRVA</sequence>
<dbReference type="EMBL" id="CP017581">
    <property type="protein sequence ID" value="ARF48863.1"/>
    <property type="molecule type" value="Genomic_DNA"/>
</dbReference>